<accession>A0ACC0ITU2</accession>
<gene>
    <name evidence="1" type="ORF">LOK49_LG02G01947</name>
</gene>
<dbReference type="EMBL" id="CM045760">
    <property type="protein sequence ID" value="KAI8028508.1"/>
    <property type="molecule type" value="Genomic_DNA"/>
</dbReference>
<comment type="caution">
    <text evidence="1">The sequence shown here is derived from an EMBL/GenBank/DDBJ whole genome shotgun (WGS) entry which is preliminary data.</text>
</comment>
<evidence type="ECO:0000313" key="1">
    <source>
        <dbReference type="EMBL" id="KAI8028508.1"/>
    </source>
</evidence>
<evidence type="ECO:0000313" key="2">
    <source>
        <dbReference type="Proteomes" id="UP001060215"/>
    </source>
</evidence>
<dbReference type="Proteomes" id="UP001060215">
    <property type="component" value="Chromosome 3"/>
</dbReference>
<organism evidence="1 2">
    <name type="scientific">Camellia lanceoleosa</name>
    <dbReference type="NCBI Taxonomy" id="1840588"/>
    <lineage>
        <taxon>Eukaryota</taxon>
        <taxon>Viridiplantae</taxon>
        <taxon>Streptophyta</taxon>
        <taxon>Embryophyta</taxon>
        <taxon>Tracheophyta</taxon>
        <taxon>Spermatophyta</taxon>
        <taxon>Magnoliopsida</taxon>
        <taxon>eudicotyledons</taxon>
        <taxon>Gunneridae</taxon>
        <taxon>Pentapetalae</taxon>
        <taxon>asterids</taxon>
        <taxon>Ericales</taxon>
        <taxon>Theaceae</taxon>
        <taxon>Camellia</taxon>
    </lineage>
</organism>
<protein>
    <submittedName>
        <fullName evidence="1">Uncharacterized protein</fullName>
    </submittedName>
</protein>
<reference evidence="1 2" key="1">
    <citation type="journal article" date="2022" name="Plant J.">
        <title>Chromosome-level genome of Camellia lanceoleosa provides a valuable resource for understanding genome evolution and self-incompatibility.</title>
        <authorList>
            <person name="Gong W."/>
            <person name="Xiao S."/>
            <person name="Wang L."/>
            <person name="Liao Z."/>
            <person name="Chang Y."/>
            <person name="Mo W."/>
            <person name="Hu G."/>
            <person name="Li W."/>
            <person name="Zhao G."/>
            <person name="Zhu H."/>
            <person name="Hu X."/>
            <person name="Ji K."/>
            <person name="Xiang X."/>
            <person name="Song Q."/>
            <person name="Yuan D."/>
            <person name="Jin S."/>
            <person name="Zhang L."/>
        </authorList>
    </citation>
    <scope>NUCLEOTIDE SEQUENCE [LARGE SCALE GENOMIC DNA]</scope>
    <source>
        <strain evidence="1">SQ_2022a</strain>
    </source>
</reference>
<proteinExistence type="predicted"/>
<sequence length="241" mass="27710">MIGTKQSLIRAMSQVGRKLLSISVALLATTEYQHRSVVTKLEPLKDYGVTTTDKWPSPLNPFLDRPQVMVVTEYGYTSPTKAEPWNNYGVTNDQWRRPSSPVHDRPQVGLRYSSPPKAEPVNDYGVTNDKWQRPSRPGSQKTSIWHMEKVEPLNNYGVTDDKWRRPSNPVRDGPQVMATEYVYNSPTKVEPLNNYGVTNDKWRRPSRLQFTKGFHLAHGEGRVEQLWSHRRQMEKAFKSGS</sequence>
<name>A0ACC0ITU2_9ERIC</name>
<keyword evidence="2" id="KW-1185">Reference proteome</keyword>